<dbReference type="OrthoDB" id="1470350at2759"/>
<dbReference type="InterPro" id="IPR036396">
    <property type="entry name" value="Cyt_P450_sf"/>
</dbReference>
<dbReference type="Pfam" id="PF00067">
    <property type="entry name" value="p450"/>
    <property type="match status" value="1"/>
</dbReference>
<dbReference type="Proteomes" id="UP000193144">
    <property type="component" value="Unassembled WGS sequence"/>
</dbReference>
<dbReference type="InterPro" id="IPR001128">
    <property type="entry name" value="Cyt_P450"/>
</dbReference>
<keyword evidence="8" id="KW-1185">Reference proteome</keyword>
<dbReference type="GO" id="GO:0020037">
    <property type="term" value="F:heme binding"/>
    <property type="evidence" value="ECO:0007669"/>
    <property type="project" value="InterPro"/>
</dbReference>
<dbReference type="PANTHER" id="PTHR24287:SF17">
    <property type="entry name" value="P450, PUTATIVE (EUROFUNG)-RELATED"/>
    <property type="match status" value="1"/>
</dbReference>
<dbReference type="PRINTS" id="PR01239">
    <property type="entry name" value="EP450IICYP52"/>
</dbReference>
<keyword evidence="4" id="KW-0560">Oxidoreductase</keyword>
<dbReference type="PANTHER" id="PTHR24287">
    <property type="entry name" value="P450, PUTATIVE (EUROFUNG)-RELATED"/>
    <property type="match status" value="1"/>
</dbReference>
<keyword evidence="6" id="KW-0503">Monooxygenase</keyword>
<dbReference type="EMBL" id="MCFA01000117">
    <property type="protein sequence ID" value="ORY06408.1"/>
    <property type="molecule type" value="Genomic_DNA"/>
</dbReference>
<organism evidence="7 8">
    <name type="scientific">Clohesyomyces aquaticus</name>
    <dbReference type="NCBI Taxonomy" id="1231657"/>
    <lineage>
        <taxon>Eukaryota</taxon>
        <taxon>Fungi</taxon>
        <taxon>Dikarya</taxon>
        <taxon>Ascomycota</taxon>
        <taxon>Pezizomycotina</taxon>
        <taxon>Dothideomycetes</taxon>
        <taxon>Pleosporomycetidae</taxon>
        <taxon>Pleosporales</taxon>
        <taxon>Lindgomycetaceae</taxon>
        <taxon>Clohesyomyces</taxon>
    </lineage>
</organism>
<evidence type="ECO:0000256" key="5">
    <source>
        <dbReference type="ARBA" id="ARBA00023004"/>
    </source>
</evidence>
<dbReference type="CDD" id="cd11063">
    <property type="entry name" value="CYP52"/>
    <property type="match status" value="1"/>
</dbReference>
<comment type="cofactor">
    <cofactor evidence="1">
        <name>heme</name>
        <dbReference type="ChEBI" id="CHEBI:30413"/>
    </cofactor>
</comment>
<keyword evidence="5" id="KW-0408">Iron</keyword>
<dbReference type="GO" id="GO:0005506">
    <property type="term" value="F:iron ion binding"/>
    <property type="evidence" value="ECO:0007669"/>
    <property type="project" value="InterPro"/>
</dbReference>
<comment type="caution">
    <text evidence="7">The sequence shown here is derived from an EMBL/GenBank/DDBJ whole genome shotgun (WGS) entry which is preliminary data.</text>
</comment>
<evidence type="ECO:0000313" key="7">
    <source>
        <dbReference type="EMBL" id="ORY06408.1"/>
    </source>
</evidence>
<dbReference type="GO" id="GO:0016712">
    <property type="term" value="F:oxidoreductase activity, acting on paired donors, with incorporation or reduction of molecular oxygen, reduced flavin or flavoprotein as one donor, and incorporation of one atom of oxygen"/>
    <property type="evidence" value="ECO:0007669"/>
    <property type="project" value="InterPro"/>
</dbReference>
<sequence>MEQGNFRAITLFLIGTWITWKVVTQFQKWRRRRAIITQHGCRAPPTPTERDPFGLKDIRESTEAYHSKTLLQRTCAQYDRYGKTYTSRFMTQKVIHTIEPENIKAVLSTNFYDYGVGWRRKHAFRPLLGGSLFQIDGHAWAKSRAVIQPAFSRARVNDVAAWEPIVESFLARVLDAASDKHTVDLAPHFFQLATDLASSFIRGKTTDKSKEIERREEEEFLEAMKEAGGGCEKRWQLGIFTVLFPMKDFFRQVAKVHKYMEKQVNDVLAIRDAADISKRRDFLASLTERTKDRKVLTDEACMLFVAAADTTGCLLTNLFFLLGRYEDVWRRLREEAAAFGSKRPTAQDLKKLKYHVNCIREALRVLPILPSNSREAYKDTVLPIGGGADGTSPVFVPAGSVVSFSIMAMQRRKDLWGEDAEEFRPERWEITQPGINWAYIPFMQGPRICLGNELAMLEAIYILMRMAKRFKRLDRIDQKPWMENVSVGTTSADGVKVVLVPDETYNLGVATL</sequence>
<dbReference type="InterPro" id="IPR002974">
    <property type="entry name" value="Cyt_P450_E_CYP52_ascomycetes"/>
</dbReference>
<accession>A0A1Y1Z816</accession>
<evidence type="ECO:0000256" key="3">
    <source>
        <dbReference type="ARBA" id="ARBA00022723"/>
    </source>
</evidence>
<protein>
    <submittedName>
        <fullName evidence="7">Cytochrome P450</fullName>
    </submittedName>
</protein>
<dbReference type="InterPro" id="IPR047146">
    <property type="entry name" value="Cyt_P450_E_CYP52_fungi"/>
</dbReference>
<dbReference type="PRINTS" id="PR00385">
    <property type="entry name" value="P450"/>
</dbReference>
<dbReference type="AlphaFoldDB" id="A0A1Y1Z816"/>
<evidence type="ECO:0000256" key="2">
    <source>
        <dbReference type="ARBA" id="ARBA00010617"/>
    </source>
</evidence>
<evidence type="ECO:0000256" key="1">
    <source>
        <dbReference type="ARBA" id="ARBA00001971"/>
    </source>
</evidence>
<keyword evidence="3" id="KW-0479">Metal-binding</keyword>
<evidence type="ECO:0000256" key="4">
    <source>
        <dbReference type="ARBA" id="ARBA00023002"/>
    </source>
</evidence>
<gene>
    <name evidence="7" type="ORF">BCR34DRAFT_490217</name>
</gene>
<proteinExistence type="inferred from homology"/>
<evidence type="ECO:0000256" key="6">
    <source>
        <dbReference type="ARBA" id="ARBA00023033"/>
    </source>
</evidence>
<dbReference type="SUPFAM" id="SSF48264">
    <property type="entry name" value="Cytochrome P450"/>
    <property type="match status" value="1"/>
</dbReference>
<dbReference type="Gene3D" id="1.10.630.10">
    <property type="entry name" value="Cytochrome P450"/>
    <property type="match status" value="1"/>
</dbReference>
<dbReference type="STRING" id="1231657.A0A1Y1Z816"/>
<reference evidence="7 8" key="1">
    <citation type="submission" date="2016-07" db="EMBL/GenBank/DDBJ databases">
        <title>Pervasive Adenine N6-methylation of Active Genes in Fungi.</title>
        <authorList>
            <consortium name="DOE Joint Genome Institute"/>
            <person name="Mondo S.J."/>
            <person name="Dannebaum R.O."/>
            <person name="Kuo R.C."/>
            <person name="Labutti K."/>
            <person name="Haridas S."/>
            <person name="Kuo A."/>
            <person name="Salamov A."/>
            <person name="Ahrendt S.R."/>
            <person name="Lipzen A."/>
            <person name="Sullivan W."/>
            <person name="Andreopoulos W.B."/>
            <person name="Clum A."/>
            <person name="Lindquist E."/>
            <person name="Daum C."/>
            <person name="Ramamoorthy G.K."/>
            <person name="Gryganskyi A."/>
            <person name="Culley D."/>
            <person name="Magnuson J.K."/>
            <person name="James T.Y."/>
            <person name="O'Malley M.A."/>
            <person name="Stajich J.E."/>
            <person name="Spatafora J.W."/>
            <person name="Visel A."/>
            <person name="Grigoriev I.V."/>
        </authorList>
    </citation>
    <scope>NUCLEOTIDE SEQUENCE [LARGE SCALE GENOMIC DNA]</scope>
    <source>
        <strain evidence="7 8">CBS 115471</strain>
    </source>
</reference>
<name>A0A1Y1Z816_9PLEO</name>
<comment type="similarity">
    <text evidence="2">Belongs to the cytochrome P450 family.</text>
</comment>
<evidence type="ECO:0000313" key="8">
    <source>
        <dbReference type="Proteomes" id="UP000193144"/>
    </source>
</evidence>